<accession>A0A9J7BSY3</accession>
<sequence length="439" mass="49063">MTDRVASTGWVERATALAMDEWRRAADPWAGSGPRYSPREQKVREKAYDRALDEVRRTCRRRTPDAETRLTNCFGRFAAEALDLGPASIDLLNHGFLPIGMQLARWAHRFDPSLSQADITQAARNAWTACGMQPMFGAPLRLTPAILAYSLLYPYSDNYLDRENVTHRDKVRFSECFRARLRGALPPGEPLKTEIVSMIRMIEDEFPRSSHPEVFDALLAIHAAQEESLKQLEHCGAMHEGELLRISCAKGGTSVLADACLVRGSLDAAQSEFAFLWGVMLQLGDDLQDAGEDLERGSDTLFTRAIRDGRPLDSLVEQLLNFAGMAAARMNALPGGSPTHKGLLRMSWRSLILFAVADAHAYFTPAFLGHIEPWSPFRFAFLRKRRQKLQGDRGLFERLFELVMNSKGDQAIPLPIPENGTGSLGKVLQNVTKLQRARL</sequence>
<reference evidence="1" key="1">
    <citation type="submission" date="2021-04" db="EMBL/GenBank/DDBJ databases">
        <title>Phylogenetic analysis of Acidobacteriaceae.</title>
        <authorList>
            <person name="Qiu L."/>
            <person name="Zhang Q."/>
        </authorList>
    </citation>
    <scope>NUCLEOTIDE SEQUENCE</scope>
    <source>
        <strain evidence="1">DSM 25168</strain>
    </source>
</reference>
<keyword evidence="2" id="KW-1185">Reference proteome</keyword>
<dbReference type="Proteomes" id="UP001059380">
    <property type="component" value="Chromosome"/>
</dbReference>
<evidence type="ECO:0000313" key="2">
    <source>
        <dbReference type="Proteomes" id="UP001059380"/>
    </source>
</evidence>
<dbReference type="RefSeq" id="WP_260795359.1">
    <property type="nucleotide sequence ID" value="NZ_CP093313.1"/>
</dbReference>
<dbReference type="AlphaFoldDB" id="A0A9J7BSY3"/>
<evidence type="ECO:0000313" key="1">
    <source>
        <dbReference type="EMBL" id="UWZ85760.1"/>
    </source>
</evidence>
<gene>
    <name evidence="1" type="ORF">MOP44_07395</name>
</gene>
<dbReference type="KEGG" id="orp:MOP44_07395"/>
<name>A0A9J7BSY3_9BACT</name>
<dbReference type="EMBL" id="CP093313">
    <property type="protein sequence ID" value="UWZ85760.1"/>
    <property type="molecule type" value="Genomic_DNA"/>
</dbReference>
<organism evidence="1 2">
    <name type="scientific">Occallatibacter riparius</name>
    <dbReference type="NCBI Taxonomy" id="1002689"/>
    <lineage>
        <taxon>Bacteria</taxon>
        <taxon>Pseudomonadati</taxon>
        <taxon>Acidobacteriota</taxon>
        <taxon>Terriglobia</taxon>
        <taxon>Terriglobales</taxon>
        <taxon>Acidobacteriaceae</taxon>
        <taxon>Occallatibacter</taxon>
    </lineage>
</organism>
<protein>
    <submittedName>
        <fullName evidence="1">Uncharacterized protein</fullName>
    </submittedName>
</protein>
<proteinExistence type="predicted"/>